<feature type="transmembrane region" description="Helical" evidence="1">
    <location>
        <begin position="112"/>
        <end position="133"/>
    </location>
</feature>
<evidence type="ECO:0000313" key="4">
    <source>
        <dbReference type="Proteomes" id="UP000241514"/>
    </source>
</evidence>
<evidence type="ECO:0000256" key="1">
    <source>
        <dbReference type="SAM" id="Phobius"/>
    </source>
</evidence>
<evidence type="ECO:0000313" key="3">
    <source>
        <dbReference type="EMBL" id="PTB89866.1"/>
    </source>
</evidence>
<sequence>MSQQLPYSCGAMEPLLSGYLDEELTQQESQQVRIHLASCLSCQKQLADLTAIQGALRSELPQITDKERVMAIVNDKPSLWMQRFGWLLLVLTILPLSAYGVYVFWLDTGVPVWVKWVVSGFWLGLIVLFLSVARQRFIAAKTDRYKRVQL</sequence>
<dbReference type="Pfam" id="PF13490">
    <property type="entry name" value="zf-HC2"/>
    <property type="match status" value="1"/>
</dbReference>
<organism evidence="3 4">
    <name type="scientific">Pseudidiomarina aestuarii</name>
    <dbReference type="NCBI Taxonomy" id="624146"/>
    <lineage>
        <taxon>Bacteria</taxon>
        <taxon>Pseudomonadati</taxon>
        <taxon>Pseudomonadota</taxon>
        <taxon>Gammaproteobacteria</taxon>
        <taxon>Alteromonadales</taxon>
        <taxon>Idiomarinaceae</taxon>
        <taxon>Pseudidiomarina</taxon>
    </lineage>
</organism>
<dbReference type="EMBL" id="PYVG01000006">
    <property type="protein sequence ID" value="PTB89866.1"/>
    <property type="molecule type" value="Genomic_DNA"/>
</dbReference>
<evidence type="ECO:0000259" key="2">
    <source>
        <dbReference type="Pfam" id="PF13490"/>
    </source>
</evidence>
<dbReference type="InterPro" id="IPR027383">
    <property type="entry name" value="Znf_put"/>
</dbReference>
<gene>
    <name evidence="3" type="ORF">C9928_01950</name>
</gene>
<feature type="domain" description="Putative zinc-finger" evidence="2">
    <location>
        <begin position="9"/>
        <end position="43"/>
    </location>
</feature>
<keyword evidence="1" id="KW-0812">Transmembrane</keyword>
<comment type="caution">
    <text evidence="3">The sequence shown here is derived from an EMBL/GenBank/DDBJ whole genome shotgun (WGS) entry which is preliminary data.</text>
</comment>
<dbReference type="AlphaFoldDB" id="A0A6N4DIQ5"/>
<dbReference type="Gene3D" id="1.10.10.1320">
    <property type="entry name" value="Anti-sigma factor, zinc-finger domain"/>
    <property type="match status" value="1"/>
</dbReference>
<accession>A0A6N4DIQ5</accession>
<protein>
    <recommendedName>
        <fullName evidence="2">Putative zinc-finger domain-containing protein</fullName>
    </recommendedName>
</protein>
<proteinExistence type="predicted"/>
<dbReference type="InterPro" id="IPR041916">
    <property type="entry name" value="Anti_sigma_zinc_sf"/>
</dbReference>
<reference evidence="3 4" key="1">
    <citation type="submission" date="2018-03" db="EMBL/GenBank/DDBJ databases">
        <title>Cross-interface Injection: A General Nanoliter Liquid Handling Method Applied to Single Cells Genome Amplification Automated Nanoliter Liquid Handling Applied to Single Cell Multiple Displacement Amplification.</title>
        <authorList>
            <person name="Yun J."/>
            <person name="Xu P."/>
            <person name="Xu J."/>
            <person name="Dai X."/>
            <person name="Wang Y."/>
            <person name="Zheng X."/>
            <person name="Cao C."/>
            <person name="Yi Q."/>
            <person name="Zhu Y."/>
            <person name="Wang L."/>
            <person name="Dong Z."/>
            <person name="Huang Y."/>
            <person name="Huang L."/>
            <person name="Du W."/>
        </authorList>
    </citation>
    <scope>NUCLEOTIDE SEQUENCE [LARGE SCALE GENOMIC DNA]</scope>
    <source>
        <strain evidence="3 4">A9-4</strain>
    </source>
</reference>
<dbReference type="Proteomes" id="UP000241514">
    <property type="component" value="Unassembled WGS sequence"/>
</dbReference>
<keyword evidence="1" id="KW-1133">Transmembrane helix</keyword>
<name>A0A6N4DIQ5_9GAMM</name>
<feature type="transmembrane region" description="Helical" evidence="1">
    <location>
        <begin position="84"/>
        <end position="106"/>
    </location>
</feature>
<keyword evidence="1" id="KW-0472">Membrane</keyword>